<dbReference type="Proteomes" id="UP000198797">
    <property type="component" value="Unassembled WGS sequence"/>
</dbReference>
<evidence type="ECO:0000256" key="4">
    <source>
        <dbReference type="SAM" id="MobiDB-lite"/>
    </source>
</evidence>
<keyword evidence="3" id="KW-0274">FAD</keyword>
<keyword evidence="7" id="KW-1185">Reference proteome</keyword>
<evidence type="ECO:0000313" key="6">
    <source>
        <dbReference type="EMBL" id="SCF48232.1"/>
    </source>
</evidence>
<evidence type="ECO:0000256" key="2">
    <source>
        <dbReference type="ARBA" id="ARBA00022630"/>
    </source>
</evidence>
<dbReference type="STRING" id="121616.GA0070216_1264"/>
<dbReference type="EMBL" id="FMCU01000026">
    <property type="protein sequence ID" value="SCF48232.1"/>
    <property type="molecule type" value="Genomic_DNA"/>
</dbReference>
<dbReference type="PANTHER" id="PTHR43004">
    <property type="entry name" value="TRK SYSTEM POTASSIUM UPTAKE PROTEIN"/>
    <property type="match status" value="1"/>
</dbReference>
<keyword evidence="2" id="KW-0285">Flavoprotein</keyword>
<dbReference type="InterPro" id="IPR036188">
    <property type="entry name" value="FAD/NAD-bd_sf"/>
</dbReference>
<dbReference type="RefSeq" id="WP_245722840.1">
    <property type="nucleotide sequence ID" value="NZ_FMCU01000026.1"/>
</dbReference>
<accession>A0A1C5ASP8</accession>
<dbReference type="PRINTS" id="PR00420">
    <property type="entry name" value="RNGMNOXGNASE"/>
</dbReference>
<feature type="region of interest" description="Disordered" evidence="4">
    <location>
        <begin position="159"/>
        <end position="184"/>
    </location>
</feature>
<organism evidence="6 7">
    <name type="scientific">Micromonospora matsumotoense</name>
    <dbReference type="NCBI Taxonomy" id="121616"/>
    <lineage>
        <taxon>Bacteria</taxon>
        <taxon>Bacillati</taxon>
        <taxon>Actinomycetota</taxon>
        <taxon>Actinomycetes</taxon>
        <taxon>Micromonosporales</taxon>
        <taxon>Micromonosporaceae</taxon>
        <taxon>Micromonospora</taxon>
    </lineage>
</organism>
<dbReference type="InterPro" id="IPR050641">
    <property type="entry name" value="RIFMO-like"/>
</dbReference>
<evidence type="ECO:0000259" key="5">
    <source>
        <dbReference type="Pfam" id="PF01494"/>
    </source>
</evidence>
<reference evidence="7" key="1">
    <citation type="submission" date="2016-06" db="EMBL/GenBank/DDBJ databases">
        <authorList>
            <person name="Varghese N."/>
            <person name="Submissions Spin"/>
        </authorList>
    </citation>
    <scope>NUCLEOTIDE SEQUENCE [LARGE SCALE GENOMIC DNA]</scope>
    <source>
        <strain evidence="7">DSM 44100</strain>
    </source>
</reference>
<dbReference type="AlphaFoldDB" id="A0A1C5ASP8"/>
<feature type="compositionally biased region" description="Low complexity" evidence="4">
    <location>
        <begin position="159"/>
        <end position="168"/>
    </location>
</feature>
<dbReference type="Pfam" id="PF01494">
    <property type="entry name" value="FAD_binding_3"/>
    <property type="match status" value="1"/>
</dbReference>
<protein>
    <submittedName>
        <fullName evidence="6">FAD binding domain-containing protein</fullName>
    </submittedName>
</protein>
<dbReference type="GO" id="GO:0016709">
    <property type="term" value="F:oxidoreductase activity, acting on paired donors, with incorporation or reduction of molecular oxygen, NAD(P)H as one donor, and incorporation of one atom of oxygen"/>
    <property type="evidence" value="ECO:0007669"/>
    <property type="project" value="UniProtKB-ARBA"/>
</dbReference>
<feature type="domain" description="FAD-binding" evidence="5">
    <location>
        <begin position="41"/>
        <end position="130"/>
    </location>
</feature>
<name>A0A1C5ASP8_9ACTN</name>
<proteinExistence type="predicted"/>
<dbReference type="GO" id="GO:0071949">
    <property type="term" value="F:FAD binding"/>
    <property type="evidence" value="ECO:0007669"/>
    <property type="project" value="InterPro"/>
</dbReference>
<gene>
    <name evidence="6" type="ORF">GA0070216_1264</name>
</gene>
<dbReference type="SUPFAM" id="SSF51905">
    <property type="entry name" value="FAD/NAD(P)-binding domain"/>
    <property type="match status" value="1"/>
</dbReference>
<sequence>MRPGGLDHDAAGAVAAVADAPRDPDAARLQALLDERGPTRRPDRLTDVLWISRFRVHHRIADHYRHGRALLAGDAAHGHSPAGGQGMNLGICDAVALGVTLGDVLAGHPDTVLDDYAATRRPPAEEVVGFAARLTRLATLPPAGRPLRDLALRAVSGVPPDRAAARRPPAARDDPPAGGRAVSRSAVVRW</sequence>
<evidence type="ECO:0000256" key="1">
    <source>
        <dbReference type="ARBA" id="ARBA00001974"/>
    </source>
</evidence>
<dbReference type="Gene3D" id="3.50.50.60">
    <property type="entry name" value="FAD/NAD(P)-binding domain"/>
    <property type="match status" value="1"/>
</dbReference>
<dbReference type="PANTHER" id="PTHR43004:SF19">
    <property type="entry name" value="BINDING MONOOXYGENASE, PUTATIVE (JCVI)-RELATED"/>
    <property type="match status" value="1"/>
</dbReference>
<dbReference type="Gene3D" id="3.30.70.2450">
    <property type="match status" value="1"/>
</dbReference>
<evidence type="ECO:0000313" key="7">
    <source>
        <dbReference type="Proteomes" id="UP000198797"/>
    </source>
</evidence>
<evidence type="ECO:0000256" key="3">
    <source>
        <dbReference type="ARBA" id="ARBA00022827"/>
    </source>
</evidence>
<comment type="cofactor">
    <cofactor evidence="1">
        <name>FAD</name>
        <dbReference type="ChEBI" id="CHEBI:57692"/>
    </cofactor>
</comment>
<dbReference type="InterPro" id="IPR002938">
    <property type="entry name" value="FAD-bd"/>
</dbReference>